<keyword evidence="6" id="KW-1185">Reference proteome</keyword>
<sequence>MQQANNPWSNRTTLEKHLIAAIFLAILISILILSGSKCEFDKDCGNKEYRNAENYIFGELHSTIKPCDDFYGFTCRKRVNKTLTLANKIPYISSIPLIDDPDAIEELVGYLETPEAIDEEKFSVTAKQFYRACKNTERDTVIFEKHLKYFGGWPLLIGDSWNEKTFSWVDLMGKFREKGYTPGMFVDLDIVPRKDNSSRYIVQLKRPPLFGTDWARLAKLNKPWKRYFALMTEVAKELYPTKSQIHGGGSILHSKEKPKYLKARVMQELGDCFNFEVKLSQ</sequence>
<dbReference type="GO" id="GO:0004222">
    <property type="term" value="F:metalloendopeptidase activity"/>
    <property type="evidence" value="ECO:0007669"/>
    <property type="project" value="InterPro"/>
</dbReference>
<feature type="non-terminal residue" evidence="5">
    <location>
        <position position="1"/>
    </location>
</feature>
<evidence type="ECO:0000256" key="2">
    <source>
        <dbReference type="ARBA" id="ARBA00007357"/>
    </source>
</evidence>
<protein>
    <recommendedName>
        <fullName evidence="4">Peptidase M13 N-terminal domain-containing protein</fullName>
    </recommendedName>
</protein>
<dbReference type="InterPro" id="IPR008753">
    <property type="entry name" value="Peptidase_M13_N"/>
</dbReference>
<evidence type="ECO:0000313" key="5">
    <source>
        <dbReference type="EMBL" id="KAF2904974.1"/>
    </source>
</evidence>
<organism evidence="5 6">
    <name type="scientific">Ignelater luminosus</name>
    <name type="common">Cucubano</name>
    <name type="synonym">Pyrophorus luminosus</name>
    <dbReference type="NCBI Taxonomy" id="2038154"/>
    <lineage>
        <taxon>Eukaryota</taxon>
        <taxon>Metazoa</taxon>
        <taxon>Ecdysozoa</taxon>
        <taxon>Arthropoda</taxon>
        <taxon>Hexapoda</taxon>
        <taxon>Insecta</taxon>
        <taxon>Pterygota</taxon>
        <taxon>Neoptera</taxon>
        <taxon>Endopterygota</taxon>
        <taxon>Coleoptera</taxon>
        <taxon>Polyphaga</taxon>
        <taxon>Elateriformia</taxon>
        <taxon>Elateroidea</taxon>
        <taxon>Elateridae</taxon>
        <taxon>Agrypninae</taxon>
        <taxon>Pyrophorini</taxon>
        <taxon>Ignelater</taxon>
    </lineage>
</organism>
<feature type="domain" description="Peptidase M13 N-terminal" evidence="4">
    <location>
        <begin position="66"/>
        <end position="278"/>
    </location>
</feature>
<keyword evidence="3" id="KW-0472">Membrane</keyword>
<reference evidence="5" key="1">
    <citation type="submission" date="2019-08" db="EMBL/GenBank/DDBJ databases">
        <title>The genome of the North American firefly Photinus pyralis.</title>
        <authorList>
            <consortium name="Photinus pyralis genome working group"/>
            <person name="Fallon T.R."/>
            <person name="Sander Lower S.E."/>
            <person name="Weng J.-K."/>
        </authorList>
    </citation>
    <scope>NUCLEOTIDE SEQUENCE</scope>
    <source>
        <strain evidence="5">TRF0915ILg1</strain>
        <tissue evidence="5">Whole body</tissue>
    </source>
</reference>
<comment type="similarity">
    <text evidence="2">Belongs to the peptidase M13 family.</text>
</comment>
<evidence type="ECO:0000256" key="3">
    <source>
        <dbReference type="SAM" id="Phobius"/>
    </source>
</evidence>
<keyword evidence="3" id="KW-0812">Transmembrane</keyword>
<dbReference type="InterPro" id="IPR042089">
    <property type="entry name" value="Peptidase_M13_dom_2"/>
</dbReference>
<evidence type="ECO:0000256" key="1">
    <source>
        <dbReference type="ARBA" id="ARBA00004401"/>
    </source>
</evidence>
<dbReference type="InterPro" id="IPR000718">
    <property type="entry name" value="Peptidase_M13"/>
</dbReference>
<dbReference type="OrthoDB" id="6475849at2759"/>
<dbReference type="GO" id="GO:0005886">
    <property type="term" value="C:plasma membrane"/>
    <property type="evidence" value="ECO:0007669"/>
    <property type="project" value="UniProtKB-SubCell"/>
</dbReference>
<dbReference type="GO" id="GO:0006508">
    <property type="term" value="P:proteolysis"/>
    <property type="evidence" value="ECO:0007669"/>
    <property type="project" value="InterPro"/>
</dbReference>
<evidence type="ECO:0000313" key="6">
    <source>
        <dbReference type="Proteomes" id="UP000801492"/>
    </source>
</evidence>
<comment type="subcellular location">
    <subcellularLocation>
        <location evidence="1">Cell membrane</location>
        <topology evidence="1">Single-pass type II membrane protein</topology>
    </subcellularLocation>
</comment>
<dbReference type="PROSITE" id="PS51885">
    <property type="entry name" value="NEPRILYSIN"/>
    <property type="match status" value="1"/>
</dbReference>
<name>A0A8K0DFR5_IGNLU</name>
<dbReference type="EMBL" id="VTPC01000631">
    <property type="protein sequence ID" value="KAF2904974.1"/>
    <property type="molecule type" value="Genomic_DNA"/>
</dbReference>
<dbReference type="SUPFAM" id="SSF55486">
    <property type="entry name" value="Metalloproteases ('zincins'), catalytic domain"/>
    <property type="match status" value="1"/>
</dbReference>
<feature type="transmembrane region" description="Helical" evidence="3">
    <location>
        <begin position="18"/>
        <end position="36"/>
    </location>
</feature>
<dbReference type="Proteomes" id="UP000801492">
    <property type="component" value="Unassembled WGS sequence"/>
</dbReference>
<evidence type="ECO:0000259" key="4">
    <source>
        <dbReference type="Pfam" id="PF05649"/>
    </source>
</evidence>
<proteinExistence type="inferred from homology"/>
<gene>
    <name evidence="5" type="ORF">ILUMI_01196</name>
</gene>
<accession>A0A8K0DFR5</accession>
<dbReference type="Gene3D" id="1.10.1380.10">
    <property type="entry name" value="Neutral endopeptidase , domain2"/>
    <property type="match status" value="1"/>
</dbReference>
<dbReference type="AlphaFoldDB" id="A0A8K0DFR5"/>
<comment type="caution">
    <text evidence="5">The sequence shown here is derived from an EMBL/GenBank/DDBJ whole genome shotgun (WGS) entry which is preliminary data.</text>
</comment>
<dbReference type="Pfam" id="PF05649">
    <property type="entry name" value="Peptidase_M13_N"/>
    <property type="match status" value="1"/>
</dbReference>
<keyword evidence="3" id="KW-1133">Transmembrane helix</keyword>